<reference evidence="1 2" key="1">
    <citation type="submission" date="2016-12" db="EMBL/GenBank/DDBJ databases">
        <title>The genomes of Aspergillus section Nigri reveals drivers in fungal speciation.</title>
        <authorList>
            <consortium name="DOE Joint Genome Institute"/>
            <person name="Vesth T.C."/>
            <person name="Nybo J."/>
            <person name="Theobald S."/>
            <person name="Brandl J."/>
            <person name="Frisvad J.C."/>
            <person name="Nielsen K.F."/>
            <person name="Lyhne E.K."/>
            <person name="Kogle M.E."/>
            <person name="Kuo A."/>
            <person name="Riley R."/>
            <person name="Clum A."/>
            <person name="Nolan M."/>
            <person name="Lipzen A."/>
            <person name="Salamov A."/>
            <person name="Henrissat B."/>
            <person name="Wiebenga A."/>
            <person name="De Vries R.P."/>
            <person name="Grigoriev I.V."/>
            <person name="Mortensen U.H."/>
            <person name="Andersen M.R."/>
            <person name="Baker S.E."/>
        </authorList>
    </citation>
    <scope>NUCLEOTIDE SEQUENCE [LARGE SCALE GENOMIC DNA]</scope>
    <source>
        <strain evidence="1 2">JOP 1030-1</strain>
    </source>
</reference>
<dbReference type="GeneID" id="37078329"/>
<sequence length="248" mass="29021">MKRLPTELLYFIGQYSREEDPAFRTLWALYLCSWRFYHVFKPLLYSEIRITHDGDRIPLHDVDLILRLWRDAELARQVHRLEIHWQGCGSSDVSKFEDGSKIVAFINSALDEIFGSDALLYRTRDKWEHHLQARCQEAWAGILLVRLSHLRRLFRQQPFDRPLPFPYLTEVTASAHSRLHWIESDLLTSFFYFPAVRRVNVFAVAETSAAPESLVVKHDPLPVRILVVSNAVYCRGMLDWLAASARLE</sequence>
<dbReference type="AlphaFoldDB" id="A0A318ZYM3"/>
<evidence type="ECO:0008006" key="3">
    <source>
        <dbReference type="Google" id="ProtNLM"/>
    </source>
</evidence>
<name>A0A318ZYM3_9EURO</name>
<evidence type="ECO:0000313" key="1">
    <source>
        <dbReference type="EMBL" id="PYH49300.1"/>
    </source>
</evidence>
<accession>A0A318ZYM3</accession>
<protein>
    <recommendedName>
        <fullName evidence="3">F-box domain-containing protein</fullName>
    </recommendedName>
</protein>
<evidence type="ECO:0000313" key="2">
    <source>
        <dbReference type="Proteomes" id="UP000248349"/>
    </source>
</evidence>
<dbReference type="EMBL" id="KZ821219">
    <property type="protein sequence ID" value="PYH49300.1"/>
    <property type="molecule type" value="Genomic_DNA"/>
</dbReference>
<proteinExistence type="predicted"/>
<keyword evidence="2" id="KW-1185">Reference proteome</keyword>
<dbReference type="OrthoDB" id="2520703at2759"/>
<gene>
    <name evidence="1" type="ORF">BP01DRAFT_378869</name>
</gene>
<dbReference type="Proteomes" id="UP000248349">
    <property type="component" value="Unassembled WGS sequence"/>
</dbReference>
<organism evidence="1 2">
    <name type="scientific">Aspergillus saccharolyticus JOP 1030-1</name>
    <dbReference type="NCBI Taxonomy" id="1450539"/>
    <lineage>
        <taxon>Eukaryota</taxon>
        <taxon>Fungi</taxon>
        <taxon>Dikarya</taxon>
        <taxon>Ascomycota</taxon>
        <taxon>Pezizomycotina</taxon>
        <taxon>Eurotiomycetes</taxon>
        <taxon>Eurotiomycetidae</taxon>
        <taxon>Eurotiales</taxon>
        <taxon>Aspergillaceae</taxon>
        <taxon>Aspergillus</taxon>
        <taxon>Aspergillus subgen. Circumdati</taxon>
    </lineage>
</organism>
<dbReference type="RefSeq" id="XP_025435282.1">
    <property type="nucleotide sequence ID" value="XM_025577100.1"/>
</dbReference>